<dbReference type="RefSeq" id="XP_035684422.1">
    <property type="nucleotide sequence ID" value="XM_035828529.1"/>
</dbReference>
<keyword evidence="6" id="KW-0735">Signal-anchor</keyword>
<comment type="catalytic activity">
    <reaction evidence="12">
        <text>a beta-D-galactoside + CMP-N-acetyl-beta-neuraminate = an N-acetyl-alpha-neuraminyl-(2-&gt;6)-beta-D-galactosyl derivative + CMP + H(+)</text>
        <dbReference type="Rhea" id="RHEA:52104"/>
        <dbReference type="ChEBI" id="CHEBI:15378"/>
        <dbReference type="ChEBI" id="CHEBI:28034"/>
        <dbReference type="ChEBI" id="CHEBI:57812"/>
        <dbReference type="ChEBI" id="CHEBI:60377"/>
        <dbReference type="ChEBI" id="CHEBI:136398"/>
        <dbReference type="EC" id="2.4.3.1"/>
    </reaction>
</comment>
<dbReference type="Gene3D" id="3.90.1480.20">
    <property type="entry name" value="Glycosyl transferase family 29"/>
    <property type="match status" value="1"/>
</dbReference>
<keyword evidence="11" id="KW-0325">Glycoprotein</keyword>
<sequence>MRATKTTLFIGVLCLCILVNVLLSKFPNTTDVPQTIDGLYCNVKTKISFSTITQNSTNFENRSDEEVLPKGSLENSVSYNSCAVVSSSHGLMLHTYGREIDAHDAVLRFNCAPTETFEEFVGSRTDIRLINTRIPGRACKKEFLNDSIAMFNREITVVRNFDAVRLAPRGIDTKKDRFRVFENLKEFGRTHPNRTMPFILIPDFGKDIATELGRFCIATGKCKKTDKSPSTGMFGVVMMLHLCNWVYVYEILPSNKDSTNLRYYYDEKAKNLKTTGGFHSFSQEKQYIRTLSLTSDQDIANTGVALLKGLNKVRCD</sequence>
<keyword evidence="10" id="KW-1015">Disulfide bond</keyword>
<dbReference type="InterPro" id="IPR038578">
    <property type="entry name" value="GT29-like_sf"/>
</dbReference>
<dbReference type="GeneID" id="118421297"/>
<protein>
    <recommendedName>
        <fullName evidence="13">beta-galactoside alpha-(2,6)-sialyltransferase</fullName>
        <ecNumber evidence="13">2.4.3.1</ecNumber>
    </recommendedName>
</protein>
<evidence type="ECO:0000256" key="4">
    <source>
        <dbReference type="ARBA" id="ARBA00022679"/>
    </source>
</evidence>
<dbReference type="GO" id="GO:0097503">
    <property type="term" value="P:sialylation"/>
    <property type="evidence" value="ECO:0000318"/>
    <property type="project" value="GO_Central"/>
</dbReference>
<accession>A0A9J7MWS6</accession>
<keyword evidence="4" id="KW-0808">Transferase</keyword>
<dbReference type="GO" id="GO:0032580">
    <property type="term" value="C:Golgi cisterna membrane"/>
    <property type="evidence" value="ECO:0007669"/>
    <property type="project" value="UniProtKB-SubCell"/>
</dbReference>
<keyword evidence="5" id="KW-0812">Transmembrane</keyword>
<dbReference type="KEGG" id="bfo:118421297"/>
<evidence type="ECO:0000256" key="11">
    <source>
        <dbReference type="ARBA" id="ARBA00023180"/>
    </source>
</evidence>
<evidence type="ECO:0000256" key="14">
    <source>
        <dbReference type="SAM" id="SignalP"/>
    </source>
</evidence>
<evidence type="ECO:0000256" key="1">
    <source>
        <dbReference type="ARBA" id="ARBA00004447"/>
    </source>
</evidence>
<reference evidence="15" key="1">
    <citation type="journal article" date="2020" name="Nat. Ecol. Evol.">
        <title>Deeply conserved synteny resolves early events in vertebrate evolution.</title>
        <authorList>
            <person name="Simakov O."/>
            <person name="Marletaz F."/>
            <person name="Yue J.X."/>
            <person name="O'Connell B."/>
            <person name="Jenkins J."/>
            <person name="Brandt A."/>
            <person name="Calef R."/>
            <person name="Tung C.H."/>
            <person name="Huang T.K."/>
            <person name="Schmutz J."/>
            <person name="Satoh N."/>
            <person name="Yu J.K."/>
            <person name="Putnam N.H."/>
            <person name="Green R.E."/>
            <person name="Rokhsar D.S."/>
        </authorList>
    </citation>
    <scope>NUCLEOTIDE SEQUENCE [LARGE SCALE GENOMIC DNA]</scope>
    <source>
        <strain evidence="15">S238N-H82</strain>
    </source>
</reference>
<dbReference type="OMA" id="WNDNIAM"/>
<reference evidence="16" key="2">
    <citation type="submission" date="2025-08" db="UniProtKB">
        <authorList>
            <consortium name="RefSeq"/>
        </authorList>
    </citation>
    <scope>IDENTIFICATION</scope>
    <source>
        <strain evidence="16">S238N-H82</strain>
        <tissue evidence="16">Testes</tissue>
    </source>
</reference>
<organism evidence="15 16">
    <name type="scientific">Branchiostoma floridae</name>
    <name type="common">Florida lancelet</name>
    <name type="synonym">Amphioxus</name>
    <dbReference type="NCBI Taxonomy" id="7739"/>
    <lineage>
        <taxon>Eukaryota</taxon>
        <taxon>Metazoa</taxon>
        <taxon>Chordata</taxon>
        <taxon>Cephalochordata</taxon>
        <taxon>Leptocardii</taxon>
        <taxon>Amphioxiformes</taxon>
        <taxon>Branchiostomatidae</taxon>
        <taxon>Branchiostoma</taxon>
    </lineage>
</organism>
<feature type="signal peptide" evidence="14">
    <location>
        <begin position="1"/>
        <end position="24"/>
    </location>
</feature>
<feature type="chain" id="PRO_5039889195" description="beta-galactoside alpha-(2,6)-sialyltransferase" evidence="14">
    <location>
        <begin position="25"/>
        <end position="316"/>
    </location>
</feature>
<evidence type="ECO:0000313" key="16">
    <source>
        <dbReference type="RefSeq" id="XP_035684422.1"/>
    </source>
</evidence>
<keyword evidence="7" id="KW-1133">Transmembrane helix</keyword>
<evidence type="ECO:0000256" key="9">
    <source>
        <dbReference type="ARBA" id="ARBA00023136"/>
    </source>
</evidence>
<keyword evidence="9" id="KW-0472">Membrane</keyword>
<evidence type="ECO:0000256" key="2">
    <source>
        <dbReference type="ARBA" id="ARBA00006003"/>
    </source>
</evidence>
<comment type="subcellular location">
    <subcellularLocation>
        <location evidence="1">Golgi apparatus</location>
        <location evidence="1">Golgi stack membrane</location>
        <topology evidence="1">Single-pass type II membrane protein</topology>
    </subcellularLocation>
</comment>
<evidence type="ECO:0000256" key="13">
    <source>
        <dbReference type="ARBA" id="ARBA00034329"/>
    </source>
</evidence>
<dbReference type="GO" id="GO:0003835">
    <property type="term" value="F:beta-galactoside alpha-2,6-sialyltransferase activity"/>
    <property type="evidence" value="ECO:0000318"/>
    <property type="project" value="GO_Central"/>
</dbReference>
<keyword evidence="14" id="KW-0732">Signal</keyword>
<evidence type="ECO:0000256" key="7">
    <source>
        <dbReference type="ARBA" id="ARBA00022989"/>
    </source>
</evidence>
<keyword evidence="8" id="KW-0333">Golgi apparatus</keyword>
<evidence type="ECO:0000313" key="15">
    <source>
        <dbReference type="Proteomes" id="UP000001554"/>
    </source>
</evidence>
<dbReference type="EC" id="2.4.3.1" evidence="13"/>
<evidence type="ECO:0000256" key="6">
    <source>
        <dbReference type="ARBA" id="ARBA00022968"/>
    </source>
</evidence>
<evidence type="ECO:0000256" key="5">
    <source>
        <dbReference type="ARBA" id="ARBA00022692"/>
    </source>
</evidence>
<dbReference type="PANTHER" id="PTHR46059">
    <property type="entry name" value="BETA-GALACTOSIDE ALPHA-2,6-SIALYLTRANSFERASE"/>
    <property type="match status" value="1"/>
</dbReference>
<dbReference type="InterPro" id="IPR001675">
    <property type="entry name" value="Glyco_trans_29"/>
</dbReference>
<evidence type="ECO:0000256" key="10">
    <source>
        <dbReference type="ARBA" id="ARBA00023157"/>
    </source>
</evidence>
<keyword evidence="3" id="KW-0328">Glycosyltransferase</keyword>
<dbReference type="PANTHER" id="PTHR46059:SF1">
    <property type="entry name" value="BETA-GALACTOSIDE ALPHA-2,6-SIALYLTRANSFERASE"/>
    <property type="match status" value="1"/>
</dbReference>
<gene>
    <name evidence="16" type="primary">LOC118421297</name>
</gene>
<proteinExistence type="inferred from homology"/>
<name>A0A9J7MWS6_BRAFL</name>
<dbReference type="Pfam" id="PF00777">
    <property type="entry name" value="Glyco_transf_29"/>
    <property type="match status" value="1"/>
</dbReference>
<dbReference type="OrthoDB" id="10040984at2759"/>
<evidence type="ECO:0000256" key="8">
    <source>
        <dbReference type="ARBA" id="ARBA00023034"/>
    </source>
</evidence>
<dbReference type="Proteomes" id="UP000001554">
    <property type="component" value="Chromosome 8"/>
</dbReference>
<dbReference type="GO" id="GO:0005794">
    <property type="term" value="C:Golgi apparatus"/>
    <property type="evidence" value="ECO:0000318"/>
    <property type="project" value="GO_Central"/>
</dbReference>
<keyword evidence="15" id="KW-1185">Reference proteome</keyword>
<evidence type="ECO:0000256" key="3">
    <source>
        <dbReference type="ARBA" id="ARBA00022676"/>
    </source>
</evidence>
<comment type="similarity">
    <text evidence="2">Belongs to the glycosyltransferase 29 family.</text>
</comment>
<dbReference type="AlphaFoldDB" id="A0A9J7MWS6"/>
<dbReference type="FunFam" id="3.90.1480.20:FF:000020">
    <property type="entry name" value="Uncharacterized protein"/>
    <property type="match status" value="1"/>
</dbReference>
<evidence type="ECO:0000256" key="12">
    <source>
        <dbReference type="ARBA" id="ARBA00034249"/>
    </source>
</evidence>